<gene>
    <name evidence="5" type="ORF">SAMN06296036_101323</name>
</gene>
<evidence type="ECO:0000256" key="2">
    <source>
        <dbReference type="SAM" id="MobiDB-lite"/>
    </source>
</evidence>
<sequence>MFKTMIISISFALVSPALLAKGLKDLKPDSETIEKAKETIDQVKEAVDKKLEGKEVEPKKDKQQEIKKEVEKKEPTGDGEFYLGLGFGFASLKGSGGSWDTGFSGDFELGVRFMKIMGDRVQLYGTYRFVPVDIIVTENANQYKGVVEQHLFGASARYVLASKLHITAHGALGLASSSLKPTGTLTSTEDPEESGAAISLGGGAQWLVSSKVWLGAFLSLGAGTFQYSQLGVSTTVSL</sequence>
<dbReference type="InterPro" id="IPR011250">
    <property type="entry name" value="OMP/PagP_B-barrel"/>
</dbReference>
<feature type="chain" id="PRO_5012306022" description="Outer membrane protein beta-barrel domain-containing protein" evidence="3">
    <location>
        <begin position="21"/>
        <end position="238"/>
    </location>
</feature>
<evidence type="ECO:0000259" key="4">
    <source>
        <dbReference type="Pfam" id="PF13505"/>
    </source>
</evidence>
<accession>A0A1Y6B3Q2</accession>
<dbReference type="RefSeq" id="WP_132314557.1">
    <property type="nucleotide sequence ID" value="NZ_FWZT01000001.1"/>
</dbReference>
<name>A0A1Y6B3Q2_9BACT</name>
<dbReference type="SUPFAM" id="SSF56925">
    <property type="entry name" value="OMPA-like"/>
    <property type="match status" value="1"/>
</dbReference>
<feature type="region of interest" description="Disordered" evidence="2">
    <location>
        <begin position="54"/>
        <end position="73"/>
    </location>
</feature>
<keyword evidence="6" id="KW-1185">Reference proteome</keyword>
<dbReference type="STRING" id="1513793.SAMN06296036_101323"/>
<proteinExistence type="predicted"/>
<feature type="signal peptide" evidence="3">
    <location>
        <begin position="1"/>
        <end position="20"/>
    </location>
</feature>
<reference evidence="6" key="1">
    <citation type="submission" date="2017-04" db="EMBL/GenBank/DDBJ databases">
        <authorList>
            <person name="Varghese N."/>
            <person name="Submissions S."/>
        </authorList>
    </citation>
    <scope>NUCLEOTIDE SEQUENCE [LARGE SCALE GENOMIC DNA]</scope>
    <source>
        <strain evidence="6">RKEM611</strain>
    </source>
</reference>
<evidence type="ECO:0000256" key="3">
    <source>
        <dbReference type="SAM" id="SignalP"/>
    </source>
</evidence>
<evidence type="ECO:0000256" key="1">
    <source>
        <dbReference type="ARBA" id="ARBA00022729"/>
    </source>
</evidence>
<feature type="domain" description="Outer membrane protein beta-barrel" evidence="4">
    <location>
        <begin position="79"/>
        <end position="216"/>
    </location>
</feature>
<organism evidence="5 6">
    <name type="scientific">Pseudobacteriovorax antillogorgiicola</name>
    <dbReference type="NCBI Taxonomy" id="1513793"/>
    <lineage>
        <taxon>Bacteria</taxon>
        <taxon>Pseudomonadati</taxon>
        <taxon>Bdellovibrionota</taxon>
        <taxon>Oligoflexia</taxon>
        <taxon>Oligoflexales</taxon>
        <taxon>Pseudobacteriovoracaceae</taxon>
        <taxon>Pseudobacteriovorax</taxon>
    </lineage>
</organism>
<keyword evidence="1 3" id="KW-0732">Signal</keyword>
<evidence type="ECO:0000313" key="6">
    <source>
        <dbReference type="Proteomes" id="UP000192907"/>
    </source>
</evidence>
<dbReference type="InterPro" id="IPR027385">
    <property type="entry name" value="Beta-barrel_OMP"/>
</dbReference>
<evidence type="ECO:0000313" key="5">
    <source>
        <dbReference type="EMBL" id="SME89973.1"/>
    </source>
</evidence>
<protein>
    <recommendedName>
        <fullName evidence="4">Outer membrane protein beta-barrel domain-containing protein</fullName>
    </recommendedName>
</protein>
<dbReference type="AlphaFoldDB" id="A0A1Y6B3Q2"/>
<dbReference type="EMBL" id="FWZT01000001">
    <property type="protein sequence ID" value="SME89973.1"/>
    <property type="molecule type" value="Genomic_DNA"/>
</dbReference>
<dbReference type="Proteomes" id="UP000192907">
    <property type="component" value="Unassembled WGS sequence"/>
</dbReference>
<dbReference type="Pfam" id="PF13505">
    <property type="entry name" value="OMP_b-brl"/>
    <property type="match status" value="1"/>
</dbReference>
<dbReference type="Gene3D" id="2.40.160.20">
    <property type="match status" value="1"/>
</dbReference>